<gene>
    <name evidence="5" type="ORF">ACFO3S_03145</name>
</gene>
<keyword evidence="2" id="KW-0238">DNA-binding</keyword>
<name>A0ABV9F920_9BACL</name>
<evidence type="ECO:0000313" key="6">
    <source>
        <dbReference type="Proteomes" id="UP001596028"/>
    </source>
</evidence>
<sequence length="216" mass="24635">MSDSATKPTELLKEKAYRLIHEAILNETFEPGQFLSESKLIDYLGMSKTPIKSALDRLEAEGFVQVSPKQGIIVKELSHDKVRDIFELRVALELYVCEQIAGQLKRAEIEMLERNLAEQKRLAEEEDETGFTKADSDFHLLLSRFSGNAEIHSVMTMYQAHLYRFALRVIRRVPNRMGAAYEDHRNIARALNEGDVEACKVLIREHLAFGKGILTT</sequence>
<keyword evidence="6" id="KW-1185">Reference proteome</keyword>
<dbReference type="Pfam" id="PF07729">
    <property type="entry name" value="FCD"/>
    <property type="match status" value="1"/>
</dbReference>
<feature type="domain" description="HTH gntR-type" evidence="4">
    <location>
        <begin position="10"/>
        <end position="77"/>
    </location>
</feature>
<dbReference type="PANTHER" id="PTHR43537">
    <property type="entry name" value="TRANSCRIPTIONAL REGULATOR, GNTR FAMILY"/>
    <property type="match status" value="1"/>
</dbReference>
<keyword evidence="3" id="KW-0804">Transcription</keyword>
<protein>
    <submittedName>
        <fullName evidence="5">GntR family transcriptional regulator</fullName>
    </submittedName>
</protein>
<dbReference type="SUPFAM" id="SSF48008">
    <property type="entry name" value="GntR ligand-binding domain-like"/>
    <property type="match status" value="1"/>
</dbReference>
<dbReference type="Gene3D" id="1.10.10.10">
    <property type="entry name" value="Winged helix-like DNA-binding domain superfamily/Winged helix DNA-binding domain"/>
    <property type="match status" value="1"/>
</dbReference>
<accession>A0ABV9F920</accession>
<dbReference type="InterPro" id="IPR000524">
    <property type="entry name" value="Tscrpt_reg_HTH_GntR"/>
</dbReference>
<dbReference type="Pfam" id="PF00392">
    <property type="entry name" value="GntR"/>
    <property type="match status" value="1"/>
</dbReference>
<dbReference type="PANTHER" id="PTHR43537:SF45">
    <property type="entry name" value="GNTR FAMILY REGULATORY PROTEIN"/>
    <property type="match status" value="1"/>
</dbReference>
<dbReference type="SMART" id="SM00895">
    <property type="entry name" value="FCD"/>
    <property type="match status" value="1"/>
</dbReference>
<dbReference type="SMART" id="SM00345">
    <property type="entry name" value="HTH_GNTR"/>
    <property type="match status" value="1"/>
</dbReference>
<dbReference type="InterPro" id="IPR036388">
    <property type="entry name" value="WH-like_DNA-bd_sf"/>
</dbReference>
<dbReference type="EMBL" id="JBHSEP010000001">
    <property type="protein sequence ID" value="MFC4597226.1"/>
    <property type="molecule type" value="Genomic_DNA"/>
</dbReference>
<reference evidence="6" key="1">
    <citation type="journal article" date="2019" name="Int. J. Syst. Evol. Microbiol.">
        <title>The Global Catalogue of Microorganisms (GCM) 10K type strain sequencing project: providing services to taxonomists for standard genome sequencing and annotation.</title>
        <authorList>
            <consortium name="The Broad Institute Genomics Platform"/>
            <consortium name="The Broad Institute Genome Sequencing Center for Infectious Disease"/>
            <person name="Wu L."/>
            <person name="Ma J."/>
        </authorList>
    </citation>
    <scope>NUCLEOTIDE SEQUENCE [LARGE SCALE GENOMIC DNA]</scope>
    <source>
        <strain evidence="6">CCUG 49571</strain>
    </source>
</reference>
<evidence type="ECO:0000256" key="2">
    <source>
        <dbReference type="ARBA" id="ARBA00023125"/>
    </source>
</evidence>
<organism evidence="5 6">
    <name type="scientific">Cohnella hongkongensis</name>
    <dbReference type="NCBI Taxonomy" id="178337"/>
    <lineage>
        <taxon>Bacteria</taxon>
        <taxon>Bacillati</taxon>
        <taxon>Bacillota</taxon>
        <taxon>Bacilli</taxon>
        <taxon>Bacillales</taxon>
        <taxon>Paenibacillaceae</taxon>
        <taxon>Cohnella</taxon>
    </lineage>
</organism>
<dbReference type="PROSITE" id="PS50949">
    <property type="entry name" value="HTH_GNTR"/>
    <property type="match status" value="1"/>
</dbReference>
<comment type="caution">
    <text evidence="5">The sequence shown here is derived from an EMBL/GenBank/DDBJ whole genome shotgun (WGS) entry which is preliminary data.</text>
</comment>
<keyword evidence="1" id="KW-0805">Transcription regulation</keyword>
<evidence type="ECO:0000313" key="5">
    <source>
        <dbReference type="EMBL" id="MFC4597226.1"/>
    </source>
</evidence>
<evidence type="ECO:0000256" key="1">
    <source>
        <dbReference type="ARBA" id="ARBA00023015"/>
    </source>
</evidence>
<dbReference type="Proteomes" id="UP001596028">
    <property type="component" value="Unassembled WGS sequence"/>
</dbReference>
<dbReference type="InterPro" id="IPR036390">
    <property type="entry name" value="WH_DNA-bd_sf"/>
</dbReference>
<dbReference type="InterPro" id="IPR008920">
    <property type="entry name" value="TF_FadR/GntR_C"/>
</dbReference>
<dbReference type="SUPFAM" id="SSF46785">
    <property type="entry name" value="Winged helix' DNA-binding domain"/>
    <property type="match status" value="1"/>
</dbReference>
<evidence type="ECO:0000259" key="4">
    <source>
        <dbReference type="PROSITE" id="PS50949"/>
    </source>
</evidence>
<dbReference type="Gene3D" id="1.20.120.530">
    <property type="entry name" value="GntR ligand-binding domain-like"/>
    <property type="match status" value="1"/>
</dbReference>
<evidence type="ECO:0000256" key="3">
    <source>
        <dbReference type="ARBA" id="ARBA00023163"/>
    </source>
</evidence>
<dbReference type="InterPro" id="IPR011711">
    <property type="entry name" value="GntR_C"/>
</dbReference>
<dbReference type="RefSeq" id="WP_378092110.1">
    <property type="nucleotide sequence ID" value="NZ_JBHSEP010000001.1"/>
</dbReference>
<proteinExistence type="predicted"/>